<dbReference type="SUPFAM" id="SSF81324">
    <property type="entry name" value="Voltage-gated potassium channels"/>
    <property type="match status" value="1"/>
</dbReference>
<gene>
    <name evidence="3" type="ORF">FTUN_5812</name>
</gene>
<evidence type="ECO:0000313" key="3">
    <source>
        <dbReference type="EMBL" id="QJW98228.1"/>
    </source>
</evidence>
<feature type="transmembrane region" description="Helical" evidence="1">
    <location>
        <begin position="75"/>
        <end position="98"/>
    </location>
</feature>
<evidence type="ECO:0000256" key="1">
    <source>
        <dbReference type="SAM" id="Phobius"/>
    </source>
</evidence>
<evidence type="ECO:0000313" key="4">
    <source>
        <dbReference type="Proteomes" id="UP000503447"/>
    </source>
</evidence>
<organism evidence="3 4">
    <name type="scientific">Frigoriglobus tundricola</name>
    <dbReference type="NCBI Taxonomy" id="2774151"/>
    <lineage>
        <taxon>Bacteria</taxon>
        <taxon>Pseudomonadati</taxon>
        <taxon>Planctomycetota</taxon>
        <taxon>Planctomycetia</taxon>
        <taxon>Gemmatales</taxon>
        <taxon>Gemmataceae</taxon>
        <taxon>Frigoriglobus</taxon>
    </lineage>
</organism>
<accession>A0A6M5YWB8</accession>
<dbReference type="InterPro" id="IPR013099">
    <property type="entry name" value="K_chnl_dom"/>
</dbReference>
<keyword evidence="1" id="KW-0812">Transmembrane</keyword>
<feature type="domain" description="Potassium channel" evidence="2">
    <location>
        <begin position="109"/>
        <end position="160"/>
    </location>
</feature>
<dbReference type="Pfam" id="PF07885">
    <property type="entry name" value="Ion_trans_2"/>
    <property type="match status" value="1"/>
</dbReference>
<sequence length="383" mass="42398">MRLLRPDPPEFRLLALVAGLVLVVTVLVEVFEALVLPRQVTRRYRFSRLYYRFGWRVWRNAAHVFRAPHREQTALSVFGPLSLLGLFALWAAGLVLGFGLMHHGVAPRAAGFWEAVYLSGTTFTTLGYGDVTPTTALDRMLAVVEAAMGFGYFAIVIGYLPVLYQAFGRRENLIALLDARAGSPPAAGRMLLRTPPGADGGTLTDFLAGAERWAAEVLEAHLSFPVLSYYRSQHDNQSWLAALTCVLDTCALLLTVVEGVDRVQARLTFAMARHTAVDLGLVLRQRPETPAEDRLPEARLTELLAALSKAGVKVRNDAAARTRLAELRALYEPIVVGMARYYLLTVPVVWPADNKPDNWQTSAWMRRADPLHALGLPADDHFE</sequence>
<dbReference type="AlphaFoldDB" id="A0A6M5YWB8"/>
<dbReference type="KEGG" id="ftj:FTUN_5812"/>
<dbReference type="Gene3D" id="1.10.287.70">
    <property type="match status" value="1"/>
</dbReference>
<reference evidence="4" key="1">
    <citation type="submission" date="2020-05" db="EMBL/GenBank/DDBJ databases">
        <title>Frigoriglobus tundricola gen. nov., sp. nov., a psychrotolerant cellulolytic planctomycete of the family Gemmataceae with two divergent copies of 16S rRNA gene.</title>
        <authorList>
            <person name="Kulichevskaya I.S."/>
            <person name="Ivanova A.A."/>
            <person name="Naumoff D.G."/>
            <person name="Beletsky A.V."/>
            <person name="Rijpstra W.I.C."/>
            <person name="Sinninghe Damste J.S."/>
            <person name="Mardanov A.V."/>
            <person name="Ravin N.V."/>
            <person name="Dedysh S.N."/>
        </authorList>
    </citation>
    <scope>NUCLEOTIDE SEQUENCE [LARGE SCALE GENOMIC DNA]</scope>
    <source>
        <strain evidence="4">PL17</strain>
    </source>
</reference>
<keyword evidence="1" id="KW-1133">Transmembrane helix</keyword>
<evidence type="ECO:0000259" key="2">
    <source>
        <dbReference type="Pfam" id="PF07885"/>
    </source>
</evidence>
<dbReference type="EMBL" id="CP053452">
    <property type="protein sequence ID" value="QJW98228.1"/>
    <property type="molecule type" value="Genomic_DNA"/>
</dbReference>
<keyword evidence="4" id="KW-1185">Reference proteome</keyword>
<proteinExistence type="predicted"/>
<feature type="transmembrane region" description="Helical" evidence="1">
    <location>
        <begin position="141"/>
        <end position="164"/>
    </location>
</feature>
<name>A0A6M5YWB8_9BACT</name>
<keyword evidence="1" id="KW-0472">Membrane</keyword>
<feature type="transmembrane region" description="Helical" evidence="1">
    <location>
        <begin position="12"/>
        <end position="36"/>
    </location>
</feature>
<protein>
    <recommendedName>
        <fullName evidence="2">Potassium channel domain-containing protein</fullName>
    </recommendedName>
</protein>
<feature type="transmembrane region" description="Helical" evidence="1">
    <location>
        <begin position="110"/>
        <end position="129"/>
    </location>
</feature>
<dbReference type="Proteomes" id="UP000503447">
    <property type="component" value="Chromosome"/>
</dbReference>